<feature type="compositionally biased region" description="Low complexity" evidence="1">
    <location>
        <begin position="1"/>
        <end position="20"/>
    </location>
</feature>
<evidence type="ECO:0000256" key="1">
    <source>
        <dbReference type="SAM" id="MobiDB-lite"/>
    </source>
</evidence>
<evidence type="ECO:0000313" key="3">
    <source>
        <dbReference type="Proteomes" id="UP000219286"/>
    </source>
</evidence>
<sequence length="131" mass="14376">MSTTEPLSTGSTTLTLLPPSNGRESEEPNADACRPQRQTLTRPCLRWRSLLQRPSRPPYPQIGPLTTPDPGNMVTEELLMTQQDRIMRVDDEILGNSPRPVEDAAGLSSLQGQGGNHYLPSFLNSSNEGSF</sequence>
<gene>
    <name evidence="2" type="ORF">A9Z42_0016910</name>
</gene>
<comment type="caution">
    <text evidence="2">The sequence shown here is derived from an EMBL/GenBank/DDBJ whole genome shotgun (WGS) entry which is preliminary data.</text>
</comment>
<keyword evidence="3" id="KW-1185">Reference proteome</keyword>
<proteinExistence type="predicted"/>
<feature type="region of interest" description="Disordered" evidence="1">
    <location>
        <begin position="92"/>
        <end position="131"/>
    </location>
</feature>
<reference evidence="2 3" key="1">
    <citation type="journal article" date="2015" name="Genome Announc.">
        <title>Genome sequence and annotation of Trichoderma parareesei, the ancestor of the cellulase producer Trichoderma reesei.</title>
        <authorList>
            <person name="Yang D."/>
            <person name="Pomraning K."/>
            <person name="Kopchinskiy A."/>
            <person name="Karimi Aghcheh R."/>
            <person name="Atanasova L."/>
            <person name="Chenthamara K."/>
            <person name="Baker S.E."/>
            <person name="Zhang R."/>
            <person name="Shen Q."/>
            <person name="Freitag M."/>
            <person name="Kubicek C.P."/>
            <person name="Druzhinina I.S."/>
        </authorList>
    </citation>
    <scope>NUCLEOTIDE SEQUENCE [LARGE SCALE GENOMIC DNA]</scope>
    <source>
        <strain evidence="2 3">CBS 125925</strain>
    </source>
</reference>
<dbReference type="EMBL" id="LFMI01000198">
    <property type="protein sequence ID" value="OTA01364.1"/>
    <property type="molecule type" value="Genomic_DNA"/>
</dbReference>
<accession>A0A2H2ZPU7</accession>
<organism evidence="2 3">
    <name type="scientific">Trichoderma parareesei</name>
    <name type="common">Filamentous fungus</name>
    <dbReference type="NCBI Taxonomy" id="858221"/>
    <lineage>
        <taxon>Eukaryota</taxon>
        <taxon>Fungi</taxon>
        <taxon>Dikarya</taxon>
        <taxon>Ascomycota</taxon>
        <taxon>Pezizomycotina</taxon>
        <taxon>Sordariomycetes</taxon>
        <taxon>Hypocreomycetidae</taxon>
        <taxon>Hypocreales</taxon>
        <taxon>Hypocreaceae</taxon>
        <taxon>Trichoderma</taxon>
    </lineage>
</organism>
<dbReference type="Proteomes" id="UP000219286">
    <property type="component" value="Unassembled WGS sequence"/>
</dbReference>
<feature type="region of interest" description="Disordered" evidence="1">
    <location>
        <begin position="1"/>
        <end position="39"/>
    </location>
</feature>
<evidence type="ECO:0000313" key="2">
    <source>
        <dbReference type="EMBL" id="OTA01364.1"/>
    </source>
</evidence>
<protein>
    <submittedName>
        <fullName evidence="2">Uncharacterized protein</fullName>
    </submittedName>
</protein>
<feature type="compositionally biased region" description="Polar residues" evidence="1">
    <location>
        <begin position="122"/>
        <end position="131"/>
    </location>
</feature>
<name>A0A2H2ZPU7_TRIPA</name>
<dbReference type="AlphaFoldDB" id="A0A2H2ZPU7"/>